<dbReference type="GO" id="GO:0016925">
    <property type="term" value="P:protein sumoylation"/>
    <property type="evidence" value="ECO:0007669"/>
    <property type="project" value="TreeGrafter"/>
</dbReference>
<feature type="domain" description="THIF-type NAD/FAD binding fold" evidence="1">
    <location>
        <begin position="34"/>
        <end position="349"/>
    </location>
</feature>
<protein>
    <submittedName>
        <fullName evidence="2">SUMO-1-ACTIVATING ENZYME E1A, putative</fullName>
    </submittedName>
</protein>
<dbReference type="PANTHER" id="PTHR10953:SF162">
    <property type="entry name" value="SUMO-ACTIVATING ENZYME SUBUNIT 1"/>
    <property type="match status" value="1"/>
</dbReference>
<dbReference type="InterPro" id="IPR000594">
    <property type="entry name" value="ThiF_NAD_FAD-bd"/>
</dbReference>
<dbReference type="GO" id="GO:0005737">
    <property type="term" value="C:cytoplasm"/>
    <property type="evidence" value="ECO:0007669"/>
    <property type="project" value="TreeGrafter"/>
</dbReference>
<gene>
    <name evidence="2" type="ORF">BBBOND_0301260</name>
</gene>
<dbReference type="SUPFAM" id="SSF69572">
    <property type="entry name" value="Activating enzymes of the ubiquitin-like proteins"/>
    <property type="match status" value="1"/>
</dbReference>
<dbReference type="Pfam" id="PF00899">
    <property type="entry name" value="ThiF"/>
    <property type="match status" value="1"/>
</dbReference>
<dbReference type="GO" id="GO:0019948">
    <property type="term" value="F:SUMO activating enzyme activity"/>
    <property type="evidence" value="ECO:0007669"/>
    <property type="project" value="TreeGrafter"/>
</dbReference>
<dbReference type="AlphaFoldDB" id="A0A061D6A3"/>
<dbReference type="Proteomes" id="UP000033188">
    <property type="component" value="Chromosome 3"/>
</dbReference>
<dbReference type="PANTHER" id="PTHR10953">
    <property type="entry name" value="UBIQUITIN-ACTIVATING ENZYME E1"/>
    <property type="match status" value="1"/>
</dbReference>
<dbReference type="VEuPathDB" id="PiroplasmaDB:BBBOND_0301260"/>
<proteinExistence type="predicted"/>
<evidence type="ECO:0000259" key="1">
    <source>
        <dbReference type="Pfam" id="PF00899"/>
    </source>
</evidence>
<evidence type="ECO:0000313" key="2">
    <source>
        <dbReference type="EMBL" id="CDR96221.1"/>
    </source>
</evidence>
<keyword evidence="3" id="KW-1185">Reference proteome</keyword>
<dbReference type="InterPro" id="IPR045886">
    <property type="entry name" value="ThiF/MoeB/HesA"/>
</dbReference>
<dbReference type="EMBL" id="LK391709">
    <property type="protein sequence ID" value="CDR96221.1"/>
    <property type="molecule type" value="Genomic_DNA"/>
</dbReference>
<organism evidence="2 3">
    <name type="scientific">Babesia bigemina</name>
    <dbReference type="NCBI Taxonomy" id="5866"/>
    <lineage>
        <taxon>Eukaryota</taxon>
        <taxon>Sar</taxon>
        <taxon>Alveolata</taxon>
        <taxon>Apicomplexa</taxon>
        <taxon>Aconoidasida</taxon>
        <taxon>Piroplasmida</taxon>
        <taxon>Babesiidae</taxon>
        <taxon>Babesia</taxon>
    </lineage>
</organism>
<evidence type="ECO:0000313" key="3">
    <source>
        <dbReference type="Proteomes" id="UP000033188"/>
    </source>
</evidence>
<sequence length="357" mass="40716">MANILHCNNKVDAIHTMKRVVCGSSLSNQDALLYDRQIRLWGIEAQQRMMSAQVLFLGKNGIQEEAMKNLVLSGVGVTLANDLYVNEEDVKYSFLLRKSDIGTNHAKSLVYRLREMTAEKRRINFITDSVVKDEYLNGVHSYKIDESIIEEFEIVSFAAESYTLPKMTHVNDVCRQKGVAVIASMDNGMHGFLLQDLNTHTVYPLLLLHHLSVLQPRFPRNCDISIRNVIGYLLMQRLFPHRQDISLESPSFMIQLRDICDSVGGREADIMWVCSHSIHVSDPCFFRVCYILWTITVVYSIRSSLYEMRGKRLAITSGILGGYLALEIRKFITKQHETIPSLCVFDMARSIVTTAML</sequence>
<dbReference type="OMA" id="IVCAMES"/>
<dbReference type="GO" id="GO:0031510">
    <property type="term" value="C:SUMO activating enzyme complex"/>
    <property type="evidence" value="ECO:0007669"/>
    <property type="project" value="TreeGrafter"/>
</dbReference>
<accession>A0A061D6A3</accession>
<dbReference type="Gene3D" id="3.40.50.720">
    <property type="entry name" value="NAD(P)-binding Rossmann-like Domain"/>
    <property type="match status" value="1"/>
</dbReference>
<name>A0A061D6A3_BABBI</name>
<dbReference type="KEGG" id="bbig:BBBOND_0301260"/>
<dbReference type="OrthoDB" id="412647at2759"/>
<reference evidence="3" key="1">
    <citation type="journal article" date="2014" name="Nucleic Acids Res.">
        <title>The evolutionary dynamics of variant antigen genes in Babesia reveal a history of genomic innovation underlying host-parasite interaction.</title>
        <authorList>
            <person name="Jackson A.P."/>
            <person name="Otto T.D."/>
            <person name="Darby A."/>
            <person name="Ramaprasad A."/>
            <person name="Xia D."/>
            <person name="Echaide I.E."/>
            <person name="Farber M."/>
            <person name="Gahlot S."/>
            <person name="Gamble J."/>
            <person name="Gupta D."/>
            <person name="Gupta Y."/>
            <person name="Jackson L."/>
            <person name="Malandrin L."/>
            <person name="Malas T.B."/>
            <person name="Moussa E."/>
            <person name="Nair M."/>
            <person name="Reid A.J."/>
            <person name="Sanders M."/>
            <person name="Sharma J."/>
            <person name="Tracey A."/>
            <person name="Quail M.A."/>
            <person name="Weir W."/>
            <person name="Wastling J.M."/>
            <person name="Hall N."/>
            <person name="Willadsen P."/>
            <person name="Lingelbach K."/>
            <person name="Shiels B."/>
            <person name="Tait A."/>
            <person name="Berriman M."/>
            <person name="Allred D.R."/>
            <person name="Pain A."/>
        </authorList>
    </citation>
    <scope>NUCLEOTIDE SEQUENCE [LARGE SCALE GENOMIC DNA]</scope>
    <source>
        <strain evidence="3">Bond</strain>
    </source>
</reference>
<dbReference type="GeneID" id="24564762"/>
<dbReference type="RefSeq" id="XP_012768407.1">
    <property type="nucleotide sequence ID" value="XM_012912953.1"/>
</dbReference>
<dbReference type="InterPro" id="IPR035985">
    <property type="entry name" value="Ubiquitin-activating_enz"/>
</dbReference>
<dbReference type="STRING" id="5866.A0A061D6A3"/>